<dbReference type="Gene3D" id="3.40.50.10490">
    <property type="entry name" value="Glucose-6-phosphate isomerase like protein, domain 1"/>
    <property type="match status" value="1"/>
</dbReference>
<proteinExistence type="predicted"/>
<dbReference type="Proteomes" id="UP000632828">
    <property type="component" value="Unassembled WGS sequence"/>
</dbReference>
<dbReference type="GO" id="GO:0097367">
    <property type="term" value="F:carbohydrate derivative binding"/>
    <property type="evidence" value="ECO:0007669"/>
    <property type="project" value="InterPro"/>
</dbReference>
<dbReference type="PANTHER" id="PTHR30514">
    <property type="entry name" value="GLUCOKINASE"/>
    <property type="match status" value="1"/>
</dbReference>
<dbReference type="GO" id="GO:1901135">
    <property type="term" value="P:carbohydrate derivative metabolic process"/>
    <property type="evidence" value="ECO:0007669"/>
    <property type="project" value="InterPro"/>
</dbReference>
<reference evidence="2" key="1">
    <citation type="submission" date="2020-09" db="EMBL/GenBank/DDBJ databases">
        <title>Pelobacter alkaliphilus sp. nov., a novel anaerobic arsenate-reducing bacterium from terrestrial mud volcano.</title>
        <authorList>
            <person name="Khomyakova M.A."/>
            <person name="Merkel A.Y."/>
            <person name="Slobodkin A.I."/>
        </authorList>
    </citation>
    <scope>NUCLEOTIDE SEQUENCE</scope>
    <source>
        <strain evidence="2">M08fum</strain>
    </source>
</reference>
<organism evidence="2 3">
    <name type="scientific">Pelovirga terrestris</name>
    <dbReference type="NCBI Taxonomy" id="2771352"/>
    <lineage>
        <taxon>Bacteria</taxon>
        <taxon>Pseudomonadati</taxon>
        <taxon>Thermodesulfobacteriota</taxon>
        <taxon>Desulfuromonadia</taxon>
        <taxon>Geobacterales</taxon>
        <taxon>Geobacteraceae</taxon>
        <taxon>Pelovirga</taxon>
    </lineage>
</organism>
<protein>
    <submittedName>
        <fullName evidence="2">MurR/RpiR family transcriptional regulator</fullName>
    </submittedName>
</protein>
<dbReference type="InterPro" id="IPR047640">
    <property type="entry name" value="RpiR-like"/>
</dbReference>
<dbReference type="SUPFAM" id="SSF53697">
    <property type="entry name" value="SIS domain"/>
    <property type="match status" value="1"/>
</dbReference>
<sequence>MLKTKARISDAEIMNAAKILTQSKGNLYVCGSASGAPLAKYFYLLSKYIRKNSILLSPDISTLTHHLTDVAEDDTLLIIAHKRHAKPSVQVAQWFKSCNSKIVFITDRETSPLAKISDINLFVSSEGPAMFNSRVVTLLLLESLLEAMIFFSGEEVEKRLIRFEELFEKLGVYSV</sequence>
<name>A0A8J6URJ5_9BACT</name>
<dbReference type="PANTHER" id="PTHR30514:SF18">
    <property type="entry name" value="RPIR-FAMILY TRANSCRIPTIONAL REGULATOR"/>
    <property type="match status" value="1"/>
</dbReference>
<comment type="caution">
    <text evidence="2">The sequence shown here is derived from an EMBL/GenBank/DDBJ whole genome shotgun (WGS) entry which is preliminary data.</text>
</comment>
<dbReference type="InterPro" id="IPR001347">
    <property type="entry name" value="SIS_dom"/>
</dbReference>
<dbReference type="InterPro" id="IPR035472">
    <property type="entry name" value="RpiR-like_SIS"/>
</dbReference>
<dbReference type="PROSITE" id="PS51464">
    <property type="entry name" value="SIS"/>
    <property type="match status" value="1"/>
</dbReference>
<evidence type="ECO:0000313" key="2">
    <source>
        <dbReference type="EMBL" id="MBD1401476.1"/>
    </source>
</evidence>
<dbReference type="InterPro" id="IPR046348">
    <property type="entry name" value="SIS_dom_sf"/>
</dbReference>
<gene>
    <name evidence="2" type="ORF">ICT70_12455</name>
</gene>
<evidence type="ECO:0000259" key="1">
    <source>
        <dbReference type="PROSITE" id="PS51464"/>
    </source>
</evidence>
<feature type="domain" description="SIS" evidence="1">
    <location>
        <begin position="16"/>
        <end position="159"/>
    </location>
</feature>
<dbReference type="RefSeq" id="WP_191157114.1">
    <property type="nucleotide sequence ID" value="NZ_JACWUN010000015.1"/>
</dbReference>
<dbReference type="EMBL" id="JACWUN010000015">
    <property type="protein sequence ID" value="MBD1401476.1"/>
    <property type="molecule type" value="Genomic_DNA"/>
</dbReference>
<dbReference type="GO" id="GO:0003677">
    <property type="term" value="F:DNA binding"/>
    <property type="evidence" value="ECO:0007669"/>
    <property type="project" value="InterPro"/>
</dbReference>
<dbReference type="Pfam" id="PF01380">
    <property type="entry name" value="SIS"/>
    <property type="match status" value="1"/>
</dbReference>
<dbReference type="GO" id="GO:0003700">
    <property type="term" value="F:DNA-binding transcription factor activity"/>
    <property type="evidence" value="ECO:0007669"/>
    <property type="project" value="InterPro"/>
</dbReference>
<evidence type="ECO:0000313" key="3">
    <source>
        <dbReference type="Proteomes" id="UP000632828"/>
    </source>
</evidence>
<keyword evidence="3" id="KW-1185">Reference proteome</keyword>
<dbReference type="AlphaFoldDB" id="A0A8J6URJ5"/>
<accession>A0A8J6URJ5</accession>
<dbReference type="CDD" id="cd05013">
    <property type="entry name" value="SIS_RpiR"/>
    <property type="match status" value="1"/>
</dbReference>